<keyword evidence="4" id="KW-1185">Reference proteome</keyword>
<sequence length="544" mass="59984">MLGIQHSRIGLTIEQTGIRYVKLKNNRAGEVEFCSHLPLKSGMIQENGIADPEALSEALQEWVEREGIRKGNISLSIPPSQMIIRRLTIPAVNRKQVRQLAKLEIENALHLPFEEPVYDYVEIGSDGENTELLVYAAPRAIIVEYILLLDAAGLKVKHVEVSAAALARSVQMLNASDLQETMLIHLDGAMLDIYMFRDGQPVFMRTINMSDFDSSVDYAAAAAEWGMNTSAAAPEKEEKLRHEQLFEMMAEIQRMMNFYQYSLHDGSTRIRELLLTGSPAARRQLQEELRTAMAEVTIQSIDFNQAAAVGAAGMQMNDYRVAWGVAMRHQTGAAVDLYPREDREAKLFPTVSAAALGIWLVLLVAMLMLYMSSRDEGRIKANQLVQLRNDSELLQMQLAERSSAEGAVNRQALLKLLQLYRGDTVAVLDQIMKALPQGGVVRSVSYLHRNELSLTVDFAAMNDSAAYLDKLRRMSFVTGAEIQKLTHNAGAQVQAEPSGAYTAVYRANLGAAGRTSSDTDSGAVPAESSAEDSTTWGTSVEGGQ</sequence>
<keyword evidence="2" id="KW-1133">Transmembrane helix</keyword>
<feature type="region of interest" description="Disordered" evidence="1">
    <location>
        <begin position="512"/>
        <end position="544"/>
    </location>
</feature>
<feature type="transmembrane region" description="Helical" evidence="2">
    <location>
        <begin position="347"/>
        <end position="370"/>
    </location>
</feature>
<gene>
    <name evidence="3" type="primary">pilM</name>
    <name evidence="3" type="ORF">Q5741_09205</name>
</gene>
<organism evidence="3 4">
    <name type="scientific">Paenibacillus lacisoli</name>
    <dbReference type="NCBI Taxonomy" id="3064525"/>
    <lineage>
        <taxon>Bacteria</taxon>
        <taxon>Bacillati</taxon>
        <taxon>Bacillota</taxon>
        <taxon>Bacilli</taxon>
        <taxon>Bacillales</taxon>
        <taxon>Paenibacillaceae</taxon>
        <taxon>Paenibacillus</taxon>
    </lineage>
</organism>
<dbReference type="CDD" id="cd24049">
    <property type="entry name" value="ASKHA_NBD_PilM"/>
    <property type="match status" value="1"/>
</dbReference>
<evidence type="ECO:0000256" key="2">
    <source>
        <dbReference type="SAM" id="Phobius"/>
    </source>
</evidence>
<dbReference type="InterPro" id="IPR050696">
    <property type="entry name" value="FtsA/MreB"/>
</dbReference>
<protein>
    <submittedName>
        <fullName evidence="3">Pilus assembly protein PilM</fullName>
    </submittedName>
</protein>
<proteinExistence type="predicted"/>
<dbReference type="PANTHER" id="PTHR32432:SF3">
    <property type="entry name" value="ETHANOLAMINE UTILIZATION PROTEIN EUTJ"/>
    <property type="match status" value="1"/>
</dbReference>
<keyword evidence="2" id="KW-0812">Transmembrane</keyword>
<dbReference type="RefSeq" id="WP_305023776.1">
    <property type="nucleotide sequence ID" value="NZ_JAUQTB010000003.1"/>
</dbReference>
<dbReference type="Pfam" id="PF11104">
    <property type="entry name" value="PilM_2"/>
    <property type="match status" value="1"/>
</dbReference>
<name>A0ABT9CF77_9BACL</name>
<dbReference type="InterPro" id="IPR005883">
    <property type="entry name" value="PilM"/>
</dbReference>
<dbReference type="SUPFAM" id="SSF53067">
    <property type="entry name" value="Actin-like ATPase domain"/>
    <property type="match status" value="1"/>
</dbReference>
<evidence type="ECO:0000256" key="1">
    <source>
        <dbReference type="SAM" id="MobiDB-lite"/>
    </source>
</evidence>
<dbReference type="Proteomes" id="UP001240171">
    <property type="component" value="Unassembled WGS sequence"/>
</dbReference>
<dbReference type="InterPro" id="IPR043129">
    <property type="entry name" value="ATPase_NBD"/>
</dbReference>
<dbReference type="EMBL" id="JAUQTB010000003">
    <property type="protein sequence ID" value="MDO7906597.1"/>
    <property type="molecule type" value="Genomic_DNA"/>
</dbReference>
<dbReference type="Gene3D" id="3.30.1490.300">
    <property type="match status" value="1"/>
</dbReference>
<dbReference type="Gene3D" id="3.30.420.40">
    <property type="match status" value="2"/>
</dbReference>
<dbReference type="PANTHER" id="PTHR32432">
    <property type="entry name" value="CELL DIVISION PROTEIN FTSA-RELATED"/>
    <property type="match status" value="1"/>
</dbReference>
<comment type="caution">
    <text evidence="3">The sequence shown here is derived from an EMBL/GenBank/DDBJ whole genome shotgun (WGS) entry which is preliminary data.</text>
</comment>
<evidence type="ECO:0000313" key="3">
    <source>
        <dbReference type="EMBL" id="MDO7906597.1"/>
    </source>
</evidence>
<reference evidence="3 4" key="1">
    <citation type="submission" date="2023-07" db="EMBL/GenBank/DDBJ databases">
        <title>Paenibacillus sp. JX-17 nov. isolated from soil.</title>
        <authorList>
            <person name="Wan Y."/>
            <person name="Liu B."/>
        </authorList>
    </citation>
    <scope>NUCLEOTIDE SEQUENCE [LARGE SCALE GENOMIC DNA]</scope>
    <source>
        <strain evidence="3 4">JX-17</strain>
    </source>
</reference>
<accession>A0ABT9CF77</accession>
<keyword evidence="2" id="KW-0472">Membrane</keyword>
<evidence type="ECO:0000313" key="4">
    <source>
        <dbReference type="Proteomes" id="UP001240171"/>
    </source>
</evidence>